<comment type="caution">
    <text evidence="1">The sequence shown here is derived from an EMBL/GenBank/DDBJ whole genome shotgun (WGS) entry which is preliminary data.</text>
</comment>
<sequence>MNTQNIVKLAEALDKARSDLDMLEYEASLLNLSGHQQTVHVRIGEKGRSFGLAEIDHGRNYAAIAIRGTEMVMLGVKKLYAARVDSMRQHIASIEARLREHAKGQP</sequence>
<accession>A0A972SKG6</accession>
<name>A0A972SKG6_9BURK</name>
<organism evidence="1 2">
    <name type="scientific">Paraburkholderia elongata</name>
    <dbReference type="NCBI Taxonomy" id="2675747"/>
    <lineage>
        <taxon>Bacteria</taxon>
        <taxon>Pseudomonadati</taxon>
        <taxon>Pseudomonadota</taxon>
        <taxon>Betaproteobacteria</taxon>
        <taxon>Burkholderiales</taxon>
        <taxon>Burkholderiaceae</taxon>
        <taxon>Paraburkholderia</taxon>
    </lineage>
</organism>
<dbReference type="RefSeq" id="WP_172172050.1">
    <property type="nucleotide sequence ID" value="NZ_WOEZ01000185.1"/>
</dbReference>
<proteinExistence type="predicted"/>
<dbReference type="AlphaFoldDB" id="A0A972SKG6"/>
<gene>
    <name evidence="1" type="ORF">GNZ13_31960</name>
</gene>
<reference evidence="1 2" key="1">
    <citation type="submission" date="2019-11" db="EMBL/GenBank/DDBJ databases">
        <title>Metabolism of dissolved organic matter in forest soils.</title>
        <authorList>
            <person name="Cyle K.T."/>
            <person name="Wilhelm R.C."/>
            <person name="Martinez C.E."/>
        </authorList>
    </citation>
    <scope>NUCLEOTIDE SEQUENCE [LARGE SCALE GENOMIC DNA]</scope>
    <source>
        <strain evidence="1 2">5N</strain>
    </source>
</reference>
<dbReference type="Proteomes" id="UP000655523">
    <property type="component" value="Unassembled WGS sequence"/>
</dbReference>
<keyword evidence="2" id="KW-1185">Reference proteome</keyword>
<evidence type="ECO:0000313" key="1">
    <source>
        <dbReference type="EMBL" id="NPT59053.1"/>
    </source>
</evidence>
<dbReference type="EMBL" id="WOEZ01000185">
    <property type="protein sequence ID" value="NPT59053.1"/>
    <property type="molecule type" value="Genomic_DNA"/>
</dbReference>
<protein>
    <submittedName>
        <fullName evidence="1">Uncharacterized protein</fullName>
    </submittedName>
</protein>
<evidence type="ECO:0000313" key="2">
    <source>
        <dbReference type="Proteomes" id="UP000655523"/>
    </source>
</evidence>